<comment type="caution">
    <text evidence="2">The sequence shown here is derived from an EMBL/GenBank/DDBJ whole genome shotgun (WGS) entry which is preliminary data.</text>
</comment>
<feature type="compositionally biased region" description="Basic and acidic residues" evidence="1">
    <location>
        <begin position="1"/>
        <end position="10"/>
    </location>
</feature>
<evidence type="ECO:0000256" key="1">
    <source>
        <dbReference type="SAM" id="MobiDB-lite"/>
    </source>
</evidence>
<proteinExistence type="predicted"/>
<protein>
    <submittedName>
        <fullName evidence="2">Uncharacterized protein</fullName>
    </submittedName>
</protein>
<dbReference type="EMBL" id="AMZH03033982">
    <property type="protein sequence ID" value="RRT32089.1"/>
    <property type="molecule type" value="Genomic_DNA"/>
</dbReference>
<organism evidence="2 3">
    <name type="scientific">Ensete ventricosum</name>
    <name type="common">Abyssinian banana</name>
    <name type="synonym">Musa ensete</name>
    <dbReference type="NCBI Taxonomy" id="4639"/>
    <lineage>
        <taxon>Eukaryota</taxon>
        <taxon>Viridiplantae</taxon>
        <taxon>Streptophyta</taxon>
        <taxon>Embryophyta</taxon>
        <taxon>Tracheophyta</taxon>
        <taxon>Spermatophyta</taxon>
        <taxon>Magnoliopsida</taxon>
        <taxon>Liliopsida</taxon>
        <taxon>Zingiberales</taxon>
        <taxon>Musaceae</taxon>
        <taxon>Ensete</taxon>
    </lineage>
</organism>
<sequence length="55" mass="6037">AERKGGDRKAMAKPFARVAGHDQALYRDGRPRPGTCRSGRTRPAHKGQRSPVARP</sequence>
<dbReference type="AlphaFoldDB" id="A0A426WXX7"/>
<evidence type="ECO:0000313" key="2">
    <source>
        <dbReference type="EMBL" id="RRT32089.1"/>
    </source>
</evidence>
<evidence type="ECO:0000313" key="3">
    <source>
        <dbReference type="Proteomes" id="UP000287651"/>
    </source>
</evidence>
<feature type="compositionally biased region" description="Basic residues" evidence="1">
    <location>
        <begin position="39"/>
        <end position="48"/>
    </location>
</feature>
<feature type="non-terminal residue" evidence="2">
    <location>
        <position position="1"/>
    </location>
</feature>
<dbReference type="Proteomes" id="UP000287651">
    <property type="component" value="Unassembled WGS sequence"/>
</dbReference>
<feature type="region of interest" description="Disordered" evidence="1">
    <location>
        <begin position="1"/>
        <end position="55"/>
    </location>
</feature>
<gene>
    <name evidence="2" type="ORF">B296_00048831</name>
</gene>
<reference evidence="2 3" key="1">
    <citation type="journal article" date="2014" name="Agronomy (Basel)">
        <title>A Draft Genome Sequence for Ensete ventricosum, the Drought-Tolerant Tree Against Hunger.</title>
        <authorList>
            <person name="Harrison J."/>
            <person name="Moore K.A."/>
            <person name="Paszkiewicz K."/>
            <person name="Jones T."/>
            <person name="Grant M."/>
            <person name="Ambacheew D."/>
            <person name="Muzemil S."/>
            <person name="Studholme D.J."/>
        </authorList>
    </citation>
    <scope>NUCLEOTIDE SEQUENCE [LARGE SCALE GENOMIC DNA]</scope>
</reference>
<accession>A0A426WXX7</accession>
<name>A0A426WXX7_ENSVE</name>